<accession>A0A520MWH6</accession>
<dbReference type="Proteomes" id="UP000319384">
    <property type="component" value="Unassembled WGS sequence"/>
</dbReference>
<evidence type="ECO:0000313" key="2">
    <source>
        <dbReference type="Proteomes" id="UP000319384"/>
    </source>
</evidence>
<comment type="caution">
    <text evidence="1">The sequence shown here is derived from an EMBL/GenBank/DDBJ whole genome shotgun (WGS) entry which is preliminary data.</text>
</comment>
<dbReference type="InterPro" id="IPR046199">
    <property type="entry name" value="DUF6231"/>
</dbReference>
<name>A0A520MWH6_9GAMM</name>
<protein>
    <submittedName>
        <fullName evidence="1">Uncharacterized protein</fullName>
    </submittedName>
</protein>
<evidence type="ECO:0000313" key="1">
    <source>
        <dbReference type="EMBL" id="RZO25554.1"/>
    </source>
</evidence>
<proteinExistence type="predicted"/>
<gene>
    <name evidence="1" type="ORF">EVA95_03430</name>
</gene>
<reference evidence="1 2" key="1">
    <citation type="submission" date="2019-02" db="EMBL/GenBank/DDBJ databases">
        <title>Prokaryotic population dynamics and viral predation in marine succession experiment using metagenomics: the confinement effect.</title>
        <authorList>
            <person name="Haro-Moreno J.M."/>
            <person name="Rodriguez-Valera F."/>
            <person name="Lopez-Perez M."/>
        </authorList>
    </citation>
    <scope>NUCLEOTIDE SEQUENCE [LARGE SCALE GENOMIC DNA]</scope>
    <source>
        <strain evidence="1">MED-G162</strain>
    </source>
</reference>
<dbReference type="Pfam" id="PF19742">
    <property type="entry name" value="DUF6231"/>
    <property type="match status" value="1"/>
</dbReference>
<sequence>MTKKDKILHSYITNILDDEKPNDVEILTKQDISKLVKRIEKTNIKTLTITPKINEVSLHNCDLYIVLDDILASESDIGIIKNLLSQKIVIFTDFKQSKKIDEIMLKLGFQTELRNKINNLKCYSYNLKTYNNKRTWNNSKGWANPENFDKFRW</sequence>
<organism evidence="1 2">
    <name type="scientific">SAR86 cluster bacterium</name>
    <dbReference type="NCBI Taxonomy" id="2030880"/>
    <lineage>
        <taxon>Bacteria</taxon>
        <taxon>Pseudomonadati</taxon>
        <taxon>Pseudomonadota</taxon>
        <taxon>Gammaproteobacteria</taxon>
        <taxon>SAR86 cluster</taxon>
    </lineage>
</organism>
<dbReference type="AlphaFoldDB" id="A0A520MWH6"/>
<dbReference type="EMBL" id="SHBH01000033">
    <property type="protein sequence ID" value="RZO25554.1"/>
    <property type="molecule type" value="Genomic_DNA"/>
</dbReference>